<organism evidence="1 2">
    <name type="scientific">Nephila pilipes</name>
    <name type="common">Giant wood spider</name>
    <name type="synonym">Nephila maculata</name>
    <dbReference type="NCBI Taxonomy" id="299642"/>
    <lineage>
        <taxon>Eukaryota</taxon>
        <taxon>Metazoa</taxon>
        <taxon>Ecdysozoa</taxon>
        <taxon>Arthropoda</taxon>
        <taxon>Chelicerata</taxon>
        <taxon>Arachnida</taxon>
        <taxon>Araneae</taxon>
        <taxon>Araneomorphae</taxon>
        <taxon>Entelegynae</taxon>
        <taxon>Araneoidea</taxon>
        <taxon>Nephilidae</taxon>
        <taxon>Nephila</taxon>
    </lineage>
</organism>
<dbReference type="Proteomes" id="UP000887013">
    <property type="component" value="Unassembled WGS sequence"/>
</dbReference>
<evidence type="ECO:0000313" key="2">
    <source>
        <dbReference type="Proteomes" id="UP000887013"/>
    </source>
</evidence>
<keyword evidence="2" id="KW-1185">Reference proteome</keyword>
<reference evidence="1" key="1">
    <citation type="submission" date="2020-08" db="EMBL/GenBank/DDBJ databases">
        <title>Multicomponent nature underlies the extraordinary mechanical properties of spider dragline silk.</title>
        <authorList>
            <person name="Kono N."/>
            <person name="Nakamura H."/>
            <person name="Mori M."/>
            <person name="Yoshida Y."/>
            <person name="Ohtoshi R."/>
            <person name="Malay A.D."/>
            <person name="Moran D.A.P."/>
            <person name="Tomita M."/>
            <person name="Numata K."/>
            <person name="Arakawa K."/>
        </authorList>
    </citation>
    <scope>NUCLEOTIDE SEQUENCE</scope>
</reference>
<protein>
    <submittedName>
        <fullName evidence="1">Uncharacterized protein</fullName>
    </submittedName>
</protein>
<evidence type="ECO:0000313" key="1">
    <source>
        <dbReference type="EMBL" id="GFT83350.1"/>
    </source>
</evidence>
<name>A0A8X6PTI5_NEPPI</name>
<comment type="caution">
    <text evidence="1">The sequence shown here is derived from an EMBL/GenBank/DDBJ whole genome shotgun (WGS) entry which is preliminary data.</text>
</comment>
<gene>
    <name evidence="1" type="ORF">NPIL_699251</name>
</gene>
<proteinExistence type="predicted"/>
<dbReference type="EMBL" id="BMAW01119180">
    <property type="protein sequence ID" value="GFT83350.1"/>
    <property type="molecule type" value="Genomic_DNA"/>
</dbReference>
<dbReference type="AlphaFoldDB" id="A0A8X6PTI5"/>
<accession>A0A8X6PTI5</accession>
<sequence>MIRFDNNHAINNTLRYMIERLESQLISTNDEDFYNVYSSTFRTTVGENVCFAFEILQPNDYVRYSFGCKNPKFMFSESVVNWEL</sequence>